<comment type="caution">
    <text evidence="2">The sequence shown here is derived from an EMBL/GenBank/DDBJ whole genome shotgun (WGS) entry which is preliminary data.</text>
</comment>
<proteinExistence type="predicted"/>
<keyword evidence="3" id="KW-1185">Reference proteome</keyword>
<name>A0A409X6V4_9AGAR</name>
<evidence type="ECO:0000256" key="1">
    <source>
        <dbReference type="SAM" id="MobiDB-lite"/>
    </source>
</evidence>
<evidence type="ECO:0000313" key="3">
    <source>
        <dbReference type="Proteomes" id="UP000284706"/>
    </source>
</evidence>
<accession>A0A409X6V4</accession>
<feature type="region of interest" description="Disordered" evidence="1">
    <location>
        <begin position="35"/>
        <end position="81"/>
    </location>
</feature>
<feature type="compositionally biased region" description="Basic and acidic residues" evidence="1">
    <location>
        <begin position="35"/>
        <end position="69"/>
    </location>
</feature>
<sequence length="81" mass="9703">MQPHATHRQPEYDPQIMHAQALRLEDLLHERDIHQRELGEERDRHRRDEHPVLEYRAPEPAVLDRGHQIEEDEAGEGLDMR</sequence>
<dbReference type="InParanoid" id="A0A409X6V4"/>
<organism evidence="2 3">
    <name type="scientific">Gymnopilus dilepis</name>
    <dbReference type="NCBI Taxonomy" id="231916"/>
    <lineage>
        <taxon>Eukaryota</taxon>
        <taxon>Fungi</taxon>
        <taxon>Dikarya</taxon>
        <taxon>Basidiomycota</taxon>
        <taxon>Agaricomycotina</taxon>
        <taxon>Agaricomycetes</taxon>
        <taxon>Agaricomycetidae</taxon>
        <taxon>Agaricales</taxon>
        <taxon>Agaricineae</taxon>
        <taxon>Hymenogastraceae</taxon>
        <taxon>Gymnopilus</taxon>
    </lineage>
</organism>
<dbReference type="Proteomes" id="UP000284706">
    <property type="component" value="Unassembled WGS sequence"/>
</dbReference>
<evidence type="ECO:0000313" key="2">
    <source>
        <dbReference type="EMBL" id="PPQ86470.1"/>
    </source>
</evidence>
<gene>
    <name evidence="2" type="ORF">CVT26_011819</name>
</gene>
<dbReference type="AlphaFoldDB" id="A0A409X6V4"/>
<reference evidence="2 3" key="1">
    <citation type="journal article" date="2018" name="Evol. Lett.">
        <title>Horizontal gene cluster transfer increased hallucinogenic mushroom diversity.</title>
        <authorList>
            <person name="Reynolds H.T."/>
            <person name="Vijayakumar V."/>
            <person name="Gluck-Thaler E."/>
            <person name="Korotkin H.B."/>
            <person name="Matheny P.B."/>
            <person name="Slot J.C."/>
        </authorList>
    </citation>
    <scope>NUCLEOTIDE SEQUENCE [LARGE SCALE GENOMIC DNA]</scope>
    <source>
        <strain evidence="2 3">SRW20</strain>
    </source>
</reference>
<feature type="compositionally biased region" description="Acidic residues" evidence="1">
    <location>
        <begin position="70"/>
        <end position="81"/>
    </location>
</feature>
<protein>
    <submittedName>
        <fullName evidence="2">Uncharacterized protein</fullName>
    </submittedName>
</protein>
<dbReference type="EMBL" id="NHYE01004067">
    <property type="protein sequence ID" value="PPQ86470.1"/>
    <property type="molecule type" value="Genomic_DNA"/>
</dbReference>